<dbReference type="InterPro" id="IPR000504">
    <property type="entry name" value="RRM_dom"/>
</dbReference>
<protein>
    <recommendedName>
        <fullName evidence="5">RRM domain-containing protein</fullName>
    </recommendedName>
</protein>
<dbReference type="Pfam" id="PF00076">
    <property type="entry name" value="RRM_1"/>
    <property type="match status" value="1"/>
</dbReference>
<dbReference type="Gene3D" id="3.30.70.330">
    <property type="match status" value="1"/>
</dbReference>
<dbReference type="PANTHER" id="PTHR48027">
    <property type="entry name" value="HETEROGENEOUS NUCLEAR RIBONUCLEOPROTEIN 87F-RELATED"/>
    <property type="match status" value="1"/>
</dbReference>
<dbReference type="SMART" id="SM00360">
    <property type="entry name" value="RRM"/>
    <property type="match status" value="1"/>
</dbReference>
<dbReference type="InterPro" id="IPR052462">
    <property type="entry name" value="SLIRP/GR-RBP-like"/>
</dbReference>
<organism evidence="6">
    <name type="scientific">Brassica campestris</name>
    <name type="common">Field mustard</name>
    <dbReference type="NCBI Taxonomy" id="3711"/>
    <lineage>
        <taxon>Eukaryota</taxon>
        <taxon>Viridiplantae</taxon>
        <taxon>Streptophyta</taxon>
        <taxon>Embryophyta</taxon>
        <taxon>Tracheophyta</taxon>
        <taxon>Spermatophyta</taxon>
        <taxon>Magnoliopsida</taxon>
        <taxon>eudicotyledons</taxon>
        <taxon>Gunneridae</taxon>
        <taxon>Pentapetalae</taxon>
        <taxon>rosids</taxon>
        <taxon>malvids</taxon>
        <taxon>Brassicales</taxon>
        <taxon>Brassicaceae</taxon>
        <taxon>Brassiceae</taxon>
        <taxon>Brassica</taxon>
    </lineage>
</organism>
<dbReference type="GO" id="GO:0003723">
    <property type="term" value="F:RNA binding"/>
    <property type="evidence" value="ECO:0007669"/>
    <property type="project" value="UniProtKB-UniRule"/>
</dbReference>
<dbReference type="InterPro" id="IPR035979">
    <property type="entry name" value="RBD_domain_sf"/>
</dbReference>
<keyword evidence="3" id="KW-1133">Transmembrane helix</keyword>
<keyword evidence="1 2" id="KW-0694">RNA-binding</keyword>
<dbReference type="PROSITE" id="PS50102">
    <property type="entry name" value="RRM"/>
    <property type="match status" value="1"/>
</dbReference>
<keyword evidence="3" id="KW-0472">Membrane</keyword>
<feature type="signal peptide" evidence="4">
    <location>
        <begin position="1"/>
        <end position="16"/>
    </location>
</feature>
<feature type="domain" description="RRM" evidence="5">
    <location>
        <begin position="64"/>
        <end position="147"/>
    </location>
</feature>
<feature type="chain" id="PRO_5018308380" description="RRM domain-containing protein" evidence="4">
    <location>
        <begin position="17"/>
        <end position="207"/>
    </location>
</feature>
<reference evidence="6" key="1">
    <citation type="submission" date="2018-11" db="EMBL/GenBank/DDBJ databases">
        <authorList>
            <consortium name="Genoscope - CEA"/>
            <person name="William W."/>
        </authorList>
    </citation>
    <scope>NUCLEOTIDE SEQUENCE</scope>
</reference>
<keyword evidence="4" id="KW-0732">Signal</keyword>
<dbReference type="InterPro" id="IPR012677">
    <property type="entry name" value="Nucleotide-bd_a/b_plait_sf"/>
</dbReference>
<proteinExistence type="predicted"/>
<name>A0A3P6AGL3_BRACM</name>
<evidence type="ECO:0000256" key="2">
    <source>
        <dbReference type="PROSITE-ProRule" id="PRU00176"/>
    </source>
</evidence>
<evidence type="ECO:0000256" key="1">
    <source>
        <dbReference type="ARBA" id="ARBA00022884"/>
    </source>
</evidence>
<dbReference type="AlphaFoldDB" id="A0A3P6AGL3"/>
<keyword evidence="3" id="KW-0812">Transmembrane</keyword>
<evidence type="ECO:0000313" key="6">
    <source>
        <dbReference type="EMBL" id="VDC88459.1"/>
    </source>
</evidence>
<dbReference type="EMBL" id="LR031573">
    <property type="protein sequence ID" value="VDC88459.1"/>
    <property type="molecule type" value="Genomic_DNA"/>
</dbReference>
<evidence type="ECO:0000256" key="3">
    <source>
        <dbReference type="SAM" id="Phobius"/>
    </source>
</evidence>
<dbReference type="SUPFAM" id="SSF54928">
    <property type="entry name" value="RNA-binding domain, RBD"/>
    <property type="match status" value="1"/>
</dbReference>
<sequence length="207" mass="23331">MLLFLMFRSLIDCSLFAGFSEFDLGFNLCHQVTVKVGRIFRQTSTHVTASNSMLQSIRCMSSSKSLLEVGISYSTDEFGLREAFSKYGQVADAKIFVDRETGRSRGFAFVTFTSNLEATNAMQLDRQAIYCFCFLEHSTFMVEELGGTSLLKEEEDLEEGGWVVQVVVLFFMMILYRVVTLTIFLFGAIDNLAWQFGGSENESLIPP</sequence>
<accession>A0A3P6AGL3</accession>
<evidence type="ECO:0000259" key="5">
    <source>
        <dbReference type="PROSITE" id="PS50102"/>
    </source>
</evidence>
<evidence type="ECO:0000256" key="4">
    <source>
        <dbReference type="SAM" id="SignalP"/>
    </source>
</evidence>
<feature type="transmembrane region" description="Helical" evidence="3">
    <location>
        <begin position="162"/>
        <end position="189"/>
    </location>
</feature>
<gene>
    <name evidence="6" type="ORF">BRAA02T06831Z</name>
</gene>